<dbReference type="KEGG" id="cpi:Cpin_3527"/>
<evidence type="ECO:0000313" key="3">
    <source>
        <dbReference type="Proteomes" id="UP000002215"/>
    </source>
</evidence>
<dbReference type="AlphaFoldDB" id="A0A979G585"/>
<feature type="transmembrane region" description="Helical" evidence="1">
    <location>
        <begin position="66"/>
        <end position="85"/>
    </location>
</feature>
<feature type="transmembrane region" description="Helical" evidence="1">
    <location>
        <begin position="32"/>
        <end position="54"/>
    </location>
</feature>
<dbReference type="OrthoDB" id="671344at2"/>
<dbReference type="NCBIfam" id="NF033634">
    <property type="entry name" value="SLATT_1"/>
    <property type="match status" value="1"/>
</dbReference>
<keyword evidence="1" id="KW-1133">Transmembrane helix</keyword>
<reference evidence="2 3" key="2">
    <citation type="journal article" date="2010" name="Stand. Genomic Sci.">
        <title>Complete genome sequence of Chitinophaga pinensis type strain (UQM 2034).</title>
        <authorList>
            <person name="Glavina Del Rio T."/>
            <person name="Abt B."/>
            <person name="Spring S."/>
            <person name="Lapidus A."/>
            <person name="Nolan M."/>
            <person name="Tice H."/>
            <person name="Copeland A."/>
            <person name="Cheng J.F."/>
            <person name="Chen F."/>
            <person name="Bruce D."/>
            <person name="Goodwin L."/>
            <person name="Pitluck S."/>
            <person name="Ivanova N."/>
            <person name="Mavromatis K."/>
            <person name="Mikhailova N."/>
            <person name="Pati A."/>
            <person name="Chen A."/>
            <person name="Palaniappan K."/>
            <person name="Land M."/>
            <person name="Hauser L."/>
            <person name="Chang Y.J."/>
            <person name="Jeffries C.D."/>
            <person name="Chain P."/>
            <person name="Saunders E."/>
            <person name="Detter J.C."/>
            <person name="Brettin T."/>
            <person name="Rohde M."/>
            <person name="Goker M."/>
            <person name="Bristow J."/>
            <person name="Eisen J.A."/>
            <person name="Markowitz V."/>
            <person name="Hugenholtz P."/>
            <person name="Kyrpides N.C."/>
            <person name="Klenk H.P."/>
            <person name="Lucas S."/>
        </authorList>
    </citation>
    <scope>NUCLEOTIDE SEQUENCE [LARGE SCALE GENOMIC DNA]</scope>
    <source>
        <strain evidence="3">ATCC 43595 / DSM 2588 / LMG 13176 / NBRC 15968 / NCIMB 11800 / UQM 2034</strain>
    </source>
</reference>
<sequence>MKIPELIDKDLLYREIELRIDSIKSKKRVYTVLYRTSKVFTFIAGASITVLTGWKISGGGKADNDNFILVISATIALLAALEGLFNFRDKGRSYDALLFDLRRLRDRICYDFIKGPALYEENKDAHFEEYQKILQAQKSIIENYDGGED</sequence>
<name>A0A979G585_CHIPD</name>
<keyword evidence="1" id="KW-0812">Transmembrane</keyword>
<organism evidence="2 3">
    <name type="scientific">Chitinophaga pinensis (strain ATCC 43595 / DSM 2588 / LMG 13176 / NBRC 15968 / NCIMB 11800 / UQM 2034)</name>
    <dbReference type="NCBI Taxonomy" id="485918"/>
    <lineage>
        <taxon>Bacteria</taxon>
        <taxon>Pseudomonadati</taxon>
        <taxon>Bacteroidota</taxon>
        <taxon>Chitinophagia</taxon>
        <taxon>Chitinophagales</taxon>
        <taxon>Chitinophagaceae</taxon>
        <taxon>Chitinophaga</taxon>
    </lineage>
</organism>
<dbReference type="RefSeq" id="WP_012791164.1">
    <property type="nucleotide sequence ID" value="NC_013132.1"/>
</dbReference>
<dbReference type="Proteomes" id="UP000002215">
    <property type="component" value="Chromosome"/>
</dbReference>
<dbReference type="EMBL" id="CP001699">
    <property type="protein sequence ID" value="ACU60991.1"/>
    <property type="molecule type" value="Genomic_DNA"/>
</dbReference>
<protein>
    <recommendedName>
        <fullName evidence="4">DUF4231 domain-containing protein</fullName>
    </recommendedName>
</protein>
<proteinExistence type="predicted"/>
<accession>A0A979G585</accession>
<evidence type="ECO:0008006" key="4">
    <source>
        <dbReference type="Google" id="ProtNLM"/>
    </source>
</evidence>
<evidence type="ECO:0000313" key="2">
    <source>
        <dbReference type="EMBL" id="ACU60991.1"/>
    </source>
</evidence>
<reference evidence="3" key="1">
    <citation type="submission" date="2009-08" db="EMBL/GenBank/DDBJ databases">
        <title>The complete genome of Chitinophaga pinensis DSM 2588.</title>
        <authorList>
            <consortium name="US DOE Joint Genome Institute (JGI-PGF)"/>
            <person name="Lucas S."/>
            <person name="Copeland A."/>
            <person name="Lapidus A."/>
            <person name="Glavina del Rio T."/>
            <person name="Dalin E."/>
            <person name="Tice H."/>
            <person name="Bruce D."/>
            <person name="Goodwin L."/>
            <person name="Pitluck S."/>
            <person name="Kyrpides N."/>
            <person name="Mavromatis K."/>
            <person name="Ivanova N."/>
            <person name="Mikhailova N."/>
            <person name="Sims D."/>
            <person name="Meinche L."/>
            <person name="Brettin T."/>
            <person name="Detter J.C."/>
            <person name="Han C."/>
            <person name="Larimer F."/>
            <person name="Land M."/>
            <person name="Hauser L."/>
            <person name="Markowitz V."/>
            <person name="Cheng J.-F."/>
            <person name="Hugenholtz P."/>
            <person name="Woyke T."/>
            <person name="Wu D."/>
            <person name="Spring S."/>
            <person name="Klenk H.-P."/>
            <person name="Eisen J.A."/>
        </authorList>
    </citation>
    <scope>NUCLEOTIDE SEQUENCE [LARGE SCALE GENOMIC DNA]</scope>
    <source>
        <strain evidence="3">ATCC 43595 / DSM 2588 / LMG 13176 / NBRC 15968 / NCIMB 11800 / UQM 2034</strain>
    </source>
</reference>
<keyword evidence="1" id="KW-0472">Membrane</keyword>
<gene>
    <name evidence="2" type="ordered locus">Cpin_3527</name>
</gene>
<evidence type="ECO:0000256" key="1">
    <source>
        <dbReference type="SAM" id="Phobius"/>
    </source>
</evidence>